<dbReference type="GO" id="GO:0050660">
    <property type="term" value="F:flavin adenine dinucleotide binding"/>
    <property type="evidence" value="ECO:0007669"/>
    <property type="project" value="InterPro"/>
</dbReference>
<dbReference type="PANTHER" id="PTHR11552">
    <property type="entry name" value="GLUCOSE-METHANOL-CHOLINE GMC OXIDOREDUCTASE"/>
    <property type="match status" value="1"/>
</dbReference>
<dbReference type="InterPro" id="IPR036188">
    <property type="entry name" value="FAD/NAD-bd_sf"/>
</dbReference>
<evidence type="ECO:0000313" key="9">
    <source>
        <dbReference type="EMBL" id="TRL33025.1"/>
    </source>
</evidence>
<dbReference type="PIRSF" id="PIRSF000137">
    <property type="entry name" value="Alcohol_oxidase"/>
    <property type="match status" value="1"/>
</dbReference>
<proteinExistence type="inferred from homology"/>
<dbReference type="EMBL" id="VJMG01000080">
    <property type="protein sequence ID" value="TRL33025.1"/>
    <property type="molecule type" value="Genomic_DNA"/>
</dbReference>
<gene>
    <name evidence="9" type="ORF">FNA46_23255</name>
</gene>
<protein>
    <submittedName>
        <fullName evidence="9">Choline dehydrogenase</fullName>
    </submittedName>
</protein>
<feature type="binding site" evidence="5">
    <location>
        <begin position="90"/>
        <end position="93"/>
    </location>
    <ligand>
        <name>FAD</name>
        <dbReference type="ChEBI" id="CHEBI:57692"/>
    </ligand>
</feature>
<comment type="cofactor">
    <cofactor evidence="1 5">
        <name>FAD</name>
        <dbReference type="ChEBI" id="CHEBI:57692"/>
    </cofactor>
</comment>
<feature type="domain" description="Glucose-methanol-choline oxidoreductase N-terminal" evidence="7">
    <location>
        <begin position="80"/>
        <end position="103"/>
    </location>
</feature>
<dbReference type="Proteomes" id="UP000316801">
    <property type="component" value="Unassembled WGS sequence"/>
</dbReference>
<evidence type="ECO:0000256" key="6">
    <source>
        <dbReference type="RuleBase" id="RU003968"/>
    </source>
</evidence>
<evidence type="ECO:0000256" key="2">
    <source>
        <dbReference type="ARBA" id="ARBA00010790"/>
    </source>
</evidence>
<evidence type="ECO:0000313" key="10">
    <source>
        <dbReference type="Proteomes" id="UP000316801"/>
    </source>
</evidence>
<keyword evidence="4 5" id="KW-0274">FAD</keyword>
<comment type="caution">
    <text evidence="9">The sequence shown here is derived from an EMBL/GenBank/DDBJ whole genome shotgun (WGS) entry which is preliminary data.</text>
</comment>
<dbReference type="PROSITE" id="PS00624">
    <property type="entry name" value="GMC_OXRED_2"/>
    <property type="match status" value="1"/>
</dbReference>
<dbReference type="SUPFAM" id="SSF51905">
    <property type="entry name" value="FAD/NAD(P)-binding domain"/>
    <property type="match status" value="1"/>
</dbReference>
<dbReference type="SUPFAM" id="SSF54373">
    <property type="entry name" value="FAD-linked reductases, C-terminal domain"/>
    <property type="match status" value="1"/>
</dbReference>
<evidence type="ECO:0000256" key="4">
    <source>
        <dbReference type="ARBA" id="ARBA00022827"/>
    </source>
</evidence>
<dbReference type="Pfam" id="PF00732">
    <property type="entry name" value="GMC_oxred_N"/>
    <property type="match status" value="1"/>
</dbReference>
<dbReference type="Gene3D" id="3.30.560.10">
    <property type="entry name" value="Glucose Oxidase, domain 3"/>
    <property type="match status" value="1"/>
</dbReference>
<organism evidence="9 10">
    <name type="scientific">Rhizobium straminoryzae</name>
    <dbReference type="NCBI Taxonomy" id="1387186"/>
    <lineage>
        <taxon>Bacteria</taxon>
        <taxon>Pseudomonadati</taxon>
        <taxon>Pseudomonadota</taxon>
        <taxon>Alphaproteobacteria</taxon>
        <taxon>Hyphomicrobiales</taxon>
        <taxon>Rhizobiaceae</taxon>
        <taxon>Rhizobium/Agrobacterium group</taxon>
        <taxon>Rhizobium</taxon>
    </lineage>
</organism>
<evidence type="ECO:0000256" key="3">
    <source>
        <dbReference type="ARBA" id="ARBA00022630"/>
    </source>
</evidence>
<dbReference type="RefSeq" id="WP_143127606.1">
    <property type="nucleotide sequence ID" value="NZ_VJMG01000080.1"/>
</dbReference>
<accession>A0A549STU2</accession>
<dbReference type="InterPro" id="IPR012132">
    <property type="entry name" value="GMC_OxRdtase"/>
</dbReference>
<dbReference type="Gene3D" id="3.50.50.60">
    <property type="entry name" value="FAD/NAD(P)-binding domain"/>
    <property type="match status" value="1"/>
</dbReference>
<name>A0A549STU2_9HYPH</name>
<dbReference type="GO" id="GO:0016614">
    <property type="term" value="F:oxidoreductase activity, acting on CH-OH group of donors"/>
    <property type="evidence" value="ECO:0007669"/>
    <property type="project" value="InterPro"/>
</dbReference>
<sequence length="551" mass="59668">MLFDFIIVGAGSAGCILAHRLSEDGRYSVLLLEAGGGDRSPWLKIPVGYARSYYDPAVNWMHWSEPEPGLNNRRVYVPRGKVLGGSGAINAMVFVRGAAADFDDWKAAGNPGWGADDVLPWFKRLETHADGASRWHGGEGPIHVTPMRDGIHPVSRAFLSACDELGYPANPDFNGASIEGAGIYDINTRRGLRSHSGAEYLRPALKHPNLHVERQAFAEHLLFDGDGRVSGVAVRQNGQRRLFTARREVVLAAGAVQSPALLQRSGIGDGAQLQALNITPRHHLPAVGQNLQDHLCASFYYRSRRPTLNALFGSLTGQALLSLRYLLTRKGPFAMSVNQAGGFFRGSETADRTNLQLYFNPLSYRIPPDAKAGLKPEPYHGFLMAISACRPASRGEIRLASPDPAAAPLIAPRYLSAERDVAEALQGMRLMRRIASAPALSDWLEAEVSPSPAIAEDGGLIDYFRDNSGSIYHLCGTCAMGPDPRNSVVTPDLRVHGVEGLRIADASIFPNITAGNINAPTMMVAEKASALILSDAREQPSRQVRDRSQAS</sequence>
<dbReference type="InterPro" id="IPR007867">
    <property type="entry name" value="GMC_OxRtase_C"/>
</dbReference>
<dbReference type="Pfam" id="PF05199">
    <property type="entry name" value="GMC_oxred_C"/>
    <property type="match status" value="1"/>
</dbReference>
<comment type="similarity">
    <text evidence="2 6">Belongs to the GMC oxidoreductase family.</text>
</comment>
<dbReference type="PROSITE" id="PS00623">
    <property type="entry name" value="GMC_OXRED_1"/>
    <property type="match status" value="1"/>
</dbReference>
<keyword evidence="10" id="KW-1185">Reference proteome</keyword>
<evidence type="ECO:0000256" key="1">
    <source>
        <dbReference type="ARBA" id="ARBA00001974"/>
    </source>
</evidence>
<keyword evidence="3 6" id="KW-0285">Flavoprotein</keyword>
<dbReference type="AlphaFoldDB" id="A0A549STU2"/>
<dbReference type="InterPro" id="IPR000172">
    <property type="entry name" value="GMC_OxRdtase_N"/>
</dbReference>
<dbReference type="PANTHER" id="PTHR11552:SF147">
    <property type="entry name" value="CHOLINE DEHYDROGENASE, MITOCHONDRIAL"/>
    <property type="match status" value="1"/>
</dbReference>
<reference evidence="9 10" key="1">
    <citation type="submission" date="2019-07" db="EMBL/GenBank/DDBJ databases">
        <title>Ln-dependent methylotrophs.</title>
        <authorList>
            <person name="Tani A."/>
        </authorList>
    </citation>
    <scope>NUCLEOTIDE SEQUENCE [LARGE SCALE GENOMIC DNA]</scope>
    <source>
        <strain evidence="9 10">SM12</strain>
    </source>
</reference>
<feature type="domain" description="Glucose-methanol-choline oxidoreductase N-terminal" evidence="8">
    <location>
        <begin position="254"/>
        <end position="268"/>
    </location>
</feature>
<feature type="binding site" evidence="5">
    <location>
        <position position="82"/>
    </location>
    <ligand>
        <name>FAD</name>
        <dbReference type="ChEBI" id="CHEBI:57692"/>
    </ligand>
</feature>
<evidence type="ECO:0000259" key="7">
    <source>
        <dbReference type="PROSITE" id="PS00623"/>
    </source>
</evidence>
<evidence type="ECO:0000259" key="8">
    <source>
        <dbReference type="PROSITE" id="PS00624"/>
    </source>
</evidence>
<evidence type="ECO:0000256" key="5">
    <source>
        <dbReference type="PIRSR" id="PIRSR000137-2"/>
    </source>
</evidence>